<comment type="caution">
    <text evidence="2">The sequence shown here is derived from an EMBL/GenBank/DDBJ whole genome shotgun (WGS) entry which is preliminary data.</text>
</comment>
<proteinExistence type="predicted"/>
<organism evidence="2 3">
    <name type="scientific">Hansschlegelia quercus</name>
    <dbReference type="NCBI Taxonomy" id="2528245"/>
    <lineage>
        <taxon>Bacteria</taxon>
        <taxon>Pseudomonadati</taxon>
        <taxon>Pseudomonadota</taxon>
        <taxon>Alphaproteobacteria</taxon>
        <taxon>Hyphomicrobiales</taxon>
        <taxon>Methylopilaceae</taxon>
        <taxon>Hansschlegelia</taxon>
    </lineage>
</organism>
<dbReference type="PROSITE" id="PS51704">
    <property type="entry name" value="GP_PDE"/>
    <property type="match status" value="1"/>
</dbReference>
<accession>A0A4Q9GJU0</accession>
<dbReference type="GO" id="GO:0008081">
    <property type="term" value="F:phosphoric diester hydrolase activity"/>
    <property type="evidence" value="ECO:0007669"/>
    <property type="project" value="InterPro"/>
</dbReference>
<dbReference type="PANTHER" id="PTHR46211">
    <property type="entry name" value="GLYCEROPHOSPHORYL DIESTER PHOSPHODIESTERASE"/>
    <property type="match status" value="1"/>
</dbReference>
<keyword evidence="3" id="KW-1185">Reference proteome</keyword>
<protein>
    <submittedName>
        <fullName evidence="2">Glycerophosphodiester phosphodiesterase</fullName>
    </submittedName>
</protein>
<evidence type="ECO:0000313" key="2">
    <source>
        <dbReference type="EMBL" id="TBN54398.1"/>
    </source>
</evidence>
<reference evidence="2 3" key="1">
    <citation type="submission" date="2019-02" db="EMBL/GenBank/DDBJ databases">
        <title>Hansschlegelia quercus sp. nov., a novel methylotrophic bacterium from buds of oak (Quercus robur L.).</title>
        <authorList>
            <person name="Agafonova N.V."/>
            <person name="Kaparullina E.N."/>
            <person name="Grouzdev D.S."/>
            <person name="Doronina N.V."/>
        </authorList>
    </citation>
    <scope>NUCLEOTIDE SEQUENCE [LARGE SCALE GENOMIC DNA]</scope>
    <source>
        <strain evidence="2 3">Dub</strain>
    </source>
</reference>
<dbReference type="Proteomes" id="UP000291613">
    <property type="component" value="Unassembled WGS sequence"/>
</dbReference>
<dbReference type="InterPro" id="IPR030395">
    <property type="entry name" value="GP_PDE_dom"/>
</dbReference>
<dbReference type="SUPFAM" id="SSF51695">
    <property type="entry name" value="PLC-like phosphodiesterases"/>
    <property type="match status" value="1"/>
</dbReference>
<name>A0A4Q9GJU0_9HYPH</name>
<dbReference type="Gene3D" id="3.20.20.190">
    <property type="entry name" value="Phosphatidylinositol (PI) phosphodiesterase"/>
    <property type="match status" value="1"/>
</dbReference>
<dbReference type="Pfam" id="PF03009">
    <property type="entry name" value="GDPD"/>
    <property type="match status" value="1"/>
</dbReference>
<evidence type="ECO:0000313" key="3">
    <source>
        <dbReference type="Proteomes" id="UP000291613"/>
    </source>
</evidence>
<dbReference type="AlphaFoldDB" id="A0A4Q9GJU0"/>
<dbReference type="RefSeq" id="WP_131002082.1">
    <property type="nucleotide sequence ID" value="NZ_JBHSZR010000005.1"/>
</dbReference>
<dbReference type="InterPro" id="IPR017946">
    <property type="entry name" value="PLC-like_Pdiesterase_TIM-brl"/>
</dbReference>
<dbReference type="PANTHER" id="PTHR46211:SF1">
    <property type="entry name" value="GLYCEROPHOSPHODIESTER PHOSPHODIESTERASE, CYTOPLASMIC"/>
    <property type="match status" value="1"/>
</dbReference>
<sequence length="252" mass="27452">MGALDWLFARPIAHRGLHDRAAGIIENTPTAVSRAIDAGYGVEIDVRETADGGMVVIHDAVLDRLSAETGRIAVKTVAELRRIPIAHSGDLLWTLEDCLDLVGGRVPLVVEIKSPRKQGVEHARRVAERVAERSAQVALKSFNPRAVRVAKLYAPAIPCGLVGHEIKLDPAAGKPRGARGRALAKALRSPRIDEIDFLSWDIEDIDRPEVAVARASGKPVMCWTVKSPADRTRALVHADQIVFEGFLPDQNR</sequence>
<dbReference type="OrthoDB" id="384721at2"/>
<dbReference type="EMBL" id="SIUB01000002">
    <property type="protein sequence ID" value="TBN54398.1"/>
    <property type="molecule type" value="Genomic_DNA"/>
</dbReference>
<evidence type="ECO:0000259" key="1">
    <source>
        <dbReference type="PROSITE" id="PS51704"/>
    </source>
</evidence>
<gene>
    <name evidence="2" type="ORF">EYR15_06065</name>
</gene>
<dbReference type="GO" id="GO:0006629">
    <property type="term" value="P:lipid metabolic process"/>
    <property type="evidence" value="ECO:0007669"/>
    <property type="project" value="InterPro"/>
</dbReference>
<feature type="domain" description="GP-PDE" evidence="1">
    <location>
        <begin position="9"/>
        <end position="252"/>
    </location>
</feature>